<proteinExistence type="predicted"/>
<dbReference type="AlphaFoldDB" id="A0A3S2M4F2"/>
<protein>
    <submittedName>
        <fullName evidence="2">Uncharacterized protein</fullName>
    </submittedName>
</protein>
<keyword evidence="3" id="KW-1185">Reference proteome</keyword>
<evidence type="ECO:0000256" key="1">
    <source>
        <dbReference type="SAM" id="MobiDB-lite"/>
    </source>
</evidence>
<reference evidence="2 3" key="2">
    <citation type="submission" date="2019-01" db="EMBL/GenBank/DDBJ databases">
        <title>A chromosome length genome reference of the Java medaka (oryzias javanicus).</title>
        <authorList>
            <person name="Herpin A."/>
            <person name="Takehana Y."/>
            <person name="Naruse K."/>
            <person name="Ansai S."/>
            <person name="Kawaguchi M."/>
        </authorList>
    </citation>
    <scope>NUCLEOTIDE SEQUENCE [LARGE SCALE GENOMIC DNA]</scope>
    <source>
        <strain evidence="2">RS831</strain>
        <tissue evidence="2">Whole body</tissue>
    </source>
</reference>
<feature type="region of interest" description="Disordered" evidence="1">
    <location>
        <begin position="34"/>
        <end position="71"/>
    </location>
</feature>
<evidence type="ECO:0000313" key="3">
    <source>
        <dbReference type="Proteomes" id="UP000283210"/>
    </source>
</evidence>
<evidence type="ECO:0000313" key="2">
    <source>
        <dbReference type="EMBL" id="RVE67756.1"/>
    </source>
</evidence>
<gene>
    <name evidence="2" type="ORF">OJAV_G00084960</name>
</gene>
<organism evidence="2 3">
    <name type="scientific">Oryzias javanicus</name>
    <name type="common">Javanese ricefish</name>
    <name type="synonym">Aplocheilus javanicus</name>
    <dbReference type="NCBI Taxonomy" id="123683"/>
    <lineage>
        <taxon>Eukaryota</taxon>
        <taxon>Metazoa</taxon>
        <taxon>Chordata</taxon>
        <taxon>Craniata</taxon>
        <taxon>Vertebrata</taxon>
        <taxon>Euteleostomi</taxon>
        <taxon>Actinopterygii</taxon>
        <taxon>Neopterygii</taxon>
        <taxon>Teleostei</taxon>
        <taxon>Neoteleostei</taxon>
        <taxon>Acanthomorphata</taxon>
        <taxon>Ovalentaria</taxon>
        <taxon>Atherinomorphae</taxon>
        <taxon>Beloniformes</taxon>
        <taxon>Adrianichthyidae</taxon>
        <taxon>Oryziinae</taxon>
        <taxon>Oryzias</taxon>
    </lineage>
</organism>
<dbReference type="Proteomes" id="UP000283210">
    <property type="component" value="Chromosome 9"/>
</dbReference>
<dbReference type="EMBL" id="CM012445">
    <property type="protein sequence ID" value="RVE67756.1"/>
    <property type="molecule type" value="Genomic_DNA"/>
</dbReference>
<reference evidence="2 3" key="1">
    <citation type="submission" date="2018-11" db="EMBL/GenBank/DDBJ databases">
        <authorList>
            <person name="Lopez-Roques C."/>
            <person name="Donnadieu C."/>
            <person name="Bouchez O."/>
            <person name="Klopp C."/>
            <person name="Cabau C."/>
            <person name="Zahm M."/>
        </authorList>
    </citation>
    <scope>NUCLEOTIDE SEQUENCE [LARGE SCALE GENOMIC DNA]</scope>
    <source>
        <strain evidence="2">RS831</strain>
        <tissue evidence="2">Whole body</tissue>
    </source>
</reference>
<sequence length="71" mass="8212">MKKLQPKVQTWTWRNLLRSFLFYFDMKRISRKTLQNLSEEPSLDRADPNRPAGGAAEPQRADLKLHSSSGP</sequence>
<accession>A0A3S2M4F2</accession>
<name>A0A3S2M4F2_ORYJA</name>